<comment type="caution">
    <text evidence="1">The sequence shown here is derived from an EMBL/GenBank/DDBJ whole genome shotgun (WGS) entry which is preliminary data.</text>
</comment>
<reference evidence="1 2" key="1">
    <citation type="submission" date="2020-08" db="EMBL/GenBank/DDBJ databases">
        <title>Sequencing the genomes of 1000 actinobacteria strains.</title>
        <authorList>
            <person name="Klenk H.-P."/>
        </authorList>
    </citation>
    <scope>NUCLEOTIDE SEQUENCE [LARGE SCALE GENOMIC DNA]</scope>
    <source>
        <strain evidence="1 2">DSM 45362</strain>
    </source>
</reference>
<dbReference type="AlphaFoldDB" id="A0A841C0F4"/>
<protein>
    <recommendedName>
        <fullName evidence="3">DUF3000 domain-containing protein</fullName>
    </recommendedName>
</protein>
<dbReference type="EMBL" id="JACHMN010000003">
    <property type="protein sequence ID" value="MBB5872430.1"/>
    <property type="molecule type" value="Genomic_DNA"/>
</dbReference>
<dbReference type="Pfam" id="PF11452">
    <property type="entry name" value="DUF3000"/>
    <property type="match status" value="1"/>
</dbReference>
<proteinExistence type="predicted"/>
<name>A0A841C0F4_9ACTN</name>
<sequence length="191" mass="20319">MAPPTTLPHSSAQTEIFTRAVDLLRSTKPRPEISLSEISAPTKLAPEAFALSGEVLRDGEEVATGRLILLHDPAGHPAWGGTMRLVTYLTAEVEPELAADPLLPQVGWSWLVDALDAYETGYAAIGGTVTQTLSTRFGDLTGPPIETDLEIRASWTPLGENFDDHLMAWCALLASTAGLPPPGVTALPVNK</sequence>
<keyword evidence="2" id="KW-1185">Reference proteome</keyword>
<evidence type="ECO:0000313" key="1">
    <source>
        <dbReference type="EMBL" id="MBB5872430.1"/>
    </source>
</evidence>
<gene>
    <name evidence="1" type="ORF">F4553_005864</name>
</gene>
<dbReference type="InterPro" id="IPR021555">
    <property type="entry name" value="DUF3000"/>
</dbReference>
<organism evidence="1 2">
    <name type="scientific">Allocatelliglobosispora scoriae</name>
    <dbReference type="NCBI Taxonomy" id="643052"/>
    <lineage>
        <taxon>Bacteria</taxon>
        <taxon>Bacillati</taxon>
        <taxon>Actinomycetota</taxon>
        <taxon>Actinomycetes</taxon>
        <taxon>Micromonosporales</taxon>
        <taxon>Micromonosporaceae</taxon>
        <taxon>Allocatelliglobosispora</taxon>
    </lineage>
</organism>
<evidence type="ECO:0000313" key="2">
    <source>
        <dbReference type="Proteomes" id="UP000587527"/>
    </source>
</evidence>
<evidence type="ECO:0008006" key="3">
    <source>
        <dbReference type="Google" id="ProtNLM"/>
    </source>
</evidence>
<dbReference type="Proteomes" id="UP000587527">
    <property type="component" value="Unassembled WGS sequence"/>
</dbReference>
<dbReference type="RefSeq" id="WP_184842054.1">
    <property type="nucleotide sequence ID" value="NZ_JACHMN010000003.1"/>
</dbReference>
<accession>A0A841C0F4</accession>